<feature type="signal peptide" evidence="2">
    <location>
        <begin position="1"/>
        <end position="23"/>
    </location>
</feature>
<feature type="chain" id="PRO_5015696744" description="DUF4190 domain-containing protein" evidence="2">
    <location>
        <begin position="24"/>
        <end position="156"/>
    </location>
</feature>
<accession>A0A2S7SZJ6</accession>
<proteinExistence type="predicted"/>
<keyword evidence="1" id="KW-0812">Transmembrane</keyword>
<evidence type="ECO:0000256" key="2">
    <source>
        <dbReference type="SAM" id="SignalP"/>
    </source>
</evidence>
<evidence type="ECO:0000313" key="3">
    <source>
        <dbReference type="EMBL" id="PQJ12031.1"/>
    </source>
</evidence>
<keyword evidence="1" id="KW-0472">Membrane</keyword>
<dbReference type="EMBL" id="PPSL01000002">
    <property type="protein sequence ID" value="PQJ12031.1"/>
    <property type="molecule type" value="Genomic_DNA"/>
</dbReference>
<keyword evidence="2" id="KW-0732">Signal</keyword>
<evidence type="ECO:0008006" key="5">
    <source>
        <dbReference type="Google" id="ProtNLM"/>
    </source>
</evidence>
<feature type="transmembrane region" description="Helical" evidence="1">
    <location>
        <begin position="81"/>
        <end position="114"/>
    </location>
</feature>
<name>A0A2S7SZJ6_9BACT</name>
<organism evidence="3 4">
    <name type="scientific">Flavipsychrobacter stenotrophus</name>
    <dbReference type="NCBI Taxonomy" id="2077091"/>
    <lineage>
        <taxon>Bacteria</taxon>
        <taxon>Pseudomonadati</taxon>
        <taxon>Bacteroidota</taxon>
        <taxon>Chitinophagia</taxon>
        <taxon>Chitinophagales</taxon>
        <taxon>Chitinophagaceae</taxon>
        <taxon>Flavipsychrobacter</taxon>
    </lineage>
</organism>
<comment type="caution">
    <text evidence="3">The sequence shown here is derived from an EMBL/GenBank/DDBJ whole genome shotgun (WGS) entry which is preliminary data.</text>
</comment>
<keyword evidence="1" id="KW-1133">Transmembrane helix</keyword>
<gene>
    <name evidence="3" type="ORF">CJD36_009595</name>
</gene>
<sequence length="156" mass="16663">MKVLYAIMICLCTVFVIDSSCYAAFPVTNTQAQEVSVAEVVSATTEQSPTPTALATKKKHRHYHNHEEQPEKYDLSVASFVLALCSIISLSFAVGTIATVLGVLGIILAVLAFIIATQALNRKQKLQGLAIFGLIIGGVISLTFIATIIPKLIGSK</sequence>
<evidence type="ECO:0000313" key="4">
    <source>
        <dbReference type="Proteomes" id="UP000239872"/>
    </source>
</evidence>
<dbReference type="Proteomes" id="UP000239872">
    <property type="component" value="Unassembled WGS sequence"/>
</dbReference>
<protein>
    <recommendedName>
        <fullName evidence="5">DUF4190 domain-containing protein</fullName>
    </recommendedName>
</protein>
<keyword evidence="4" id="KW-1185">Reference proteome</keyword>
<reference evidence="3 4" key="1">
    <citation type="submission" date="2018-01" db="EMBL/GenBank/DDBJ databases">
        <title>A novel member of the phylum Bacteroidetes isolated from glacier ice.</title>
        <authorList>
            <person name="Liu Q."/>
            <person name="Xin Y.-H."/>
        </authorList>
    </citation>
    <scope>NUCLEOTIDE SEQUENCE [LARGE SCALE GENOMIC DNA]</scope>
    <source>
        <strain evidence="3 4">RB1R16</strain>
    </source>
</reference>
<evidence type="ECO:0000256" key="1">
    <source>
        <dbReference type="SAM" id="Phobius"/>
    </source>
</evidence>
<feature type="transmembrane region" description="Helical" evidence="1">
    <location>
        <begin position="126"/>
        <end position="149"/>
    </location>
</feature>
<dbReference type="RefSeq" id="WP_105038910.1">
    <property type="nucleotide sequence ID" value="NZ_PPSL01000002.1"/>
</dbReference>
<dbReference type="AlphaFoldDB" id="A0A2S7SZJ6"/>